<dbReference type="GO" id="GO:0004015">
    <property type="term" value="F:adenosylmethionine-8-amino-7-oxononanoate transaminase activity"/>
    <property type="evidence" value="ECO:0007669"/>
    <property type="project" value="TreeGrafter"/>
</dbReference>
<evidence type="ECO:0000256" key="5">
    <source>
        <dbReference type="ARBA" id="ARBA00022898"/>
    </source>
</evidence>
<dbReference type="FunFam" id="3.40.640.10:FF:000014">
    <property type="entry name" value="Adenosylmethionine-8-amino-7-oxononanoate aminotransferase, probable"/>
    <property type="match status" value="1"/>
</dbReference>
<dbReference type="CDD" id="cd00610">
    <property type="entry name" value="OAT_like"/>
    <property type="match status" value="1"/>
</dbReference>
<keyword evidence="8" id="KW-1185">Reference proteome</keyword>
<dbReference type="EMBL" id="LNCD01000033">
    <property type="protein sequence ID" value="KWV56970.1"/>
    <property type="molecule type" value="Genomic_DNA"/>
</dbReference>
<evidence type="ECO:0000313" key="8">
    <source>
        <dbReference type="Proteomes" id="UP000068164"/>
    </source>
</evidence>
<dbReference type="InterPro" id="IPR015422">
    <property type="entry name" value="PyrdxlP-dep_Trfase_small"/>
</dbReference>
<evidence type="ECO:0000256" key="6">
    <source>
        <dbReference type="RuleBase" id="RU003560"/>
    </source>
</evidence>
<dbReference type="OrthoDB" id="9801834at2"/>
<dbReference type="InterPro" id="IPR049704">
    <property type="entry name" value="Aminotrans_3_PPA_site"/>
</dbReference>
<accession>A0A109JXR1</accession>
<dbReference type="Proteomes" id="UP000068164">
    <property type="component" value="Unassembled WGS sequence"/>
</dbReference>
<dbReference type="InterPro" id="IPR015421">
    <property type="entry name" value="PyrdxlP-dep_Trfase_major"/>
</dbReference>
<organism evidence="7 8">
    <name type="scientific">Rhizobium altiplani</name>
    <dbReference type="NCBI Taxonomy" id="1864509"/>
    <lineage>
        <taxon>Bacteria</taxon>
        <taxon>Pseudomonadati</taxon>
        <taxon>Pseudomonadota</taxon>
        <taxon>Alphaproteobacteria</taxon>
        <taxon>Hyphomicrobiales</taxon>
        <taxon>Rhizobiaceae</taxon>
        <taxon>Rhizobium/Agrobacterium group</taxon>
        <taxon>Rhizobium</taxon>
    </lineage>
</organism>
<proteinExistence type="inferred from homology"/>
<keyword evidence="5 6" id="KW-0663">Pyridoxal phosphate</keyword>
<dbReference type="PANTHER" id="PTHR42684:SF1">
    <property type="entry name" value="BETA-ALANINE--PYRUVATE AMINOTRANSFERASE"/>
    <property type="match status" value="1"/>
</dbReference>
<reference evidence="7 8" key="1">
    <citation type="submission" date="2015-11" db="EMBL/GenBank/DDBJ databases">
        <title>Draft Genome Sequence of the Strain BR 10423 (Rhizobium sp.) isolated from nodules of Mimosa pudica.</title>
        <authorList>
            <person name="Barauna A.C."/>
            <person name="Zilli J.E."/>
            <person name="Simoes-Araujo J.L."/>
            <person name="Reis V.M."/>
            <person name="James E.K."/>
            <person name="Reis F.B.Jr."/>
            <person name="Rouws L.F."/>
            <person name="Passos S.R."/>
            <person name="Gois S.R."/>
        </authorList>
    </citation>
    <scope>NUCLEOTIDE SEQUENCE [LARGE SCALE GENOMIC DNA]</scope>
    <source>
        <strain evidence="7 8">BR10423</strain>
    </source>
</reference>
<evidence type="ECO:0000256" key="2">
    <source>
        <dbReference type="ARBA" id="ARBA00008954"/>
    </source>
</evidence>
<comment type="cofactor">
    <cofactor evidence="1">
        <name>pyridoxal 5'-phosphate</name>
        <dbReference type="ChEBI" id="CHEBI:597326"/>
    </cofactor>
</comment>
<dbReference type="InterPro" id="IPR005814">
    <property type="entry name" value="Aminotrans_3"/>
</dbReference>
<sequence length="444" mass="47728">MDQISISNRPSLDNFWMPFTANRQFKTAPRLLASAEGMYYRDIDGNKVLDGTAGLWCVNAGHGRRRIADAVARQLQTMDFAPTFQMGHPVAFDFAERLARIAPGGPGAKLDRVFFTGSGSESVDTALKIAIAYQRAIGQGTRTRIIGREKGYHGVGFGGISVGGLVNNRRVFPQIPADHMRHTLDIERNGFSKGLPQHGVELADDLERLVALHGAETIAAVIVEPMSGSAGVILPPKGYLERLRAIADKHGILLIFDEVITGFGRLGTPFATDYFGVVPDLVTTAKGLTNGAIPMGAVFARRKVYDALMAGPESQIELFHGYTYSGHPVASAAGIATLEIYEEEGLLTRAASLTDTWQEALHSLKGLRHVVDIRNLGLVGAIELASRDGAPGARAYDVFVDCFQKGLLIRVTGDTIALSPPLIIESGEIGNIVSILGDALKRAE</sequence>
<evidence type="ECO:0000313" key="7">
    <source>
        <dbReference type="EMBL" id="KWV56970.1"/>
    </source>
</evidence>
<dbReference type="PIRSF" id="PIRSF000521">
    <property type="entry name" value="Transaminase_4ab_Lys_Orn"/>
    <property type="match status" value="1"/>
</dbReference>
<evidence type="ECO:0000256" key="1">
    <source>
        <dbReference type="ARBA" id="ARBA00001933"/>
    </source>
</evidence>
<dbReference type="PROSITE" id="PS00600">
    <property type="entry name" value="AA_TRANSFER_CLASS_3"/>
    <property type="match status" value="1"/>
</dbReference>
<protein>
    <submittedName>
        <fullName evidence="7">Beta alanine--pyruvate aminotransferase</fullName>
    </submittedName>
</protein>
<evidence type="ECO:0000256" key="4">
    <source>
        <dbReference type="ARBA" id="ARBA00022679"/>
    </source>
</evidence>
<dbReference type="PANTHER" id="PTHR42684">
    <property type="entry name" value="ADENOSYLMETHIONINE-8-AMINO-7-OXONONANOATE AMINOTRANSFERASE"/>
    <property type="match status" value="1"/>
</dbReference>
<keyword evidence="4" id="KW-0808">Transferase</keyword>
<evidence type="ECO:0000256" key="3">
    <source>
        <dbReference type="ARBA" id="ARBA00022576"/>
    </source>
</evidence>
<dbReference type="Gene3D" id="3.40.640.10">
    <property type="entry name" value="Type I PLP-dependent aspartate aminotransferase-like (Major domain)"/>
    <property type="match status" value="1"/>
</dbReference>
<dbReference type="GO" id="GO:0030170">
    <property type="term" value="F:pyridoxal phosphate binding"/>
    <property type="evidence" value="ECO:0007669"/>
    <property type="project" value="InterPro"/>
</dbReference>
<dbReference type="GO" id="GO:0009102">
    <property type="term" value="P:biotin biosynthetic process"/>
    <property type="evidence" value="ECO:0007669"/>
    <property type="project" value="TreeGrafter"/>
</dbReference>
<dbReference type="InterPro" id="IPR015424">
    <property type="entry name" value="PyrdxlP-dep_Trfase"/>
</dbReference>
<gene>
    <name evidence="7" type="ORF">AS026_32700</name>
</gene>
<comment type="similarity">
    <text evidence="2 6">Belongs to the class-III pyridoxal-phosphate-dependent aminotransferase family.</text>
</comment>
<dbReference type="AlphaFoldDB" id="A0A109JXR1"/>
<dbReference type="Pfam" id="PF00202">
    <property type="entry name" value="Aminotran_3"/>
    <property type="match status" value="1"/>
</dbReference>
<keyword evidence="3 7" id="KW-0032">Aminotransferase</keyword>
<dbReference type="SUPFAM" id="SSF53383">
    <property type="entry name" value="PLP-dependent transferases"/>
    <property type="match status" value="1"/>
</dbReference>
<dbReference type="Gene3D" id="3.90.1150.10">
    <property type="entry name" value="Aspartate Aminotransferase, domain 1"/>
    <property type="match status" value="1"/>
</dbReference>
<dbReference type="RefSeq" id="WP_062369056.1">
    <property type="nucleotide sequence ID" value="NZ_LNCD01000033.1"/>
</dbReference>
<name>A0A109JXR1_9HYPH</name>
<comment type="caution">
    <text evidence="7">The sequence shown here is derived from an EMBL/GenBank/DDBJ whole genome shotgun (WGS) entry which is preliminary data.</text>
</comment>